<reference evidence="2" key="1">
    <citation type="journal article" date="2021" name="Sci. Adv.">
        <title>The American lobster genome reveals insights on longevity, neural, and immune adaptations.</title>
        <authorList>
            <person name="Polinski J.M."/>
            <person name="Zimin A.V."/>
            <person name="Clark K.F."/>
            <person name="Kohn A.B."/>
            <person name="Sadowski N."/>
            <person name="Timp W."/>
            <person name="Ptitsyn A."/>
            <person name="Khanna P."/>
            <person name="Romanova D.Y."/>
            <person name="Williams P."/>
            <person name="Greenwood S.J."/>
            <person name="Moroz L.L."/>
            <person name="Walt D.R."/>
            <person name="Bodnar A.G."/>
        </authorList>
    </citation>
    <scope>NUCLEOTIDE SEQUENCE</scope>
    <source>
        <strain evidence="2">GMGI-L3</strain>
    </source>
</reference>
<feature type="compositionally biased region" description="Polar residues" evidence="1">
    <location>
        <begin position="48"/>
        <end position="58"/>
    </location>
</feature>
<keyword evidence="3" id="KW-1185">Reference proteome</keyword>
<gene>
    <name evidence="2" type="ORF">Hamer_G025096</name>
</gene>
<organism evidence="2 3">
    <name type="scientific">Homarus americanus</name>
    <name type="common">American lobster</name>
    <dbReference type="NCBI Taxonomy" id="6706"/>
    <lineage>
        <taxon>Eukaryota</taxon>
        <taxon>Metazoa</taxon>
        <taxon>Ecdysozoa</taxon>
        <taxon>Arthropoda</taxon>
        <taxon>Crustacea</taxon>
        <taxon>Multicrustacea</taxon>
        <taxon>Malacostraca</taxon>
        <taxon>Eumalacostraca</taxon>
        <taxon>Eucarida</taxon>
        <taxon>Decapoda</taxon>
        <taxon>Pleocyemata</taxon>
        <taxon>Astacidea</taxon>
        <taxon>Nephropoidea</taxon>
        <taxon>Nephropidae</taxon>
        <taxon>Homarus</taxon>
    </lineage>
</organism>
<name>A0A8J5MN71_HOMAM</name>
<evidence type="ECO:0000256" key="1">
    <source>
        <dbReference type="SAM" id="MobiDB-lite"/>
    </source>
</evidence>
<dbReference type="AlphaFoldDB" id="A0A8J5MN71"/>
<evidence type="ECO:0000313" key="3">
    <source>
        <dbReference type="Proteomes" id="UP000747542"/>
    </source>
</evidence>
<comment type="caution">
    <text evidence="2">The sequence shown here is derived from an EMBL/GenBank/DDBJ whole genome shotgun (WGS) entry which is preliminary data.</text>
</comment>
<dbReference type="Proteomes" id="UP000747542">
    <property type="component" value="Unassembled WGS sequence"/>
</dbReference>
<protein>
    <submittedName>
        <fullName evidence="2">Uncharacterized protein</fullName>
    </submittedName>
</protein>
<proteinExistence type="predicted"/>
<feature type="region of interest" description="Disordered" evidence="1">
    <location>
        <begin position="1"/>
        <end position="20"/>
    </location>
</feature>
<feature type="compositionally biased region" description="Low complexity" evidence="1">
    <location>
        <begin position="59"/>
        <end position="69"/>
    </location>
</feature>
<feature type="region of interest" description="Disordered" evidence="1">
    <location>
        <begin position="43"/>
        <end position="100"/>
    </location>
</feature>
<dbReference type="EMBL" id="JAHLQT010037339">
    <property type="protein sequence ID" value="KAG7157594.1"/>
    <property type="molecule type" value="Genomic_DNA"/>
</dbReference>
<accession>A0A8J5MN71</accession>
<sequence length="251" mass="27242">MKEAVEQLDRASSSSGGCLAHLDHATSSQASAGSLLHQVEEMTRQVEQEANLSEKQYPSLTTTTTSSSSGRKTEKTRKLSSPCGVTSGKTVGGGGEVERGEEGVDALTTLLYNRRLRKTQSDLSDVMYPRLDLLNLDTSPTSAVTTPTSAVTTPTLSSVLRGASDTTSWTSPTATSRQYSSFNSSYDQLSCEDQESKINLLRHCLSSLDTIESTILKDTIERIPKKMSSDDLDKEELLAMFKRAVDTLQKC</sequence>
<evidence type="ECO:0000313" key="2">
    <source>
        <dbReference type="EMBL" id="KAG7157594.1"/>
    </source>
</evidence>